<organism evidence="2 3">
    <name type="scientific">Rhizorhabdus dicambivorans</name>
    <dbReference type="NCBI Taxonomy" id="1850238"/>
    <lineage>
        <taxon>Bacteria</taxon>
        <taxon>Pseudomonadati</taxon>
        <taxon>Pseudomonadota</taxon>
        <taxon>Alphaproteobacteria</taxon>
        <taxon>Sphingomonadales</taxon>
        <taxon>Sphingomonadaceae</taxon>
        <taxon>Rhizorhabdus</taxon>
    </lineage>
</organism>
<dbReference type="CDD" id="cd07237">
    <property type="entry name" value="BphC1-RGP6_C_like"/>
    <property type="match status" value="1"/>
</dbReference>
<keyword evidence="2" id="KW-0223">Dioxygenase</keyword>
<feature type="domain" description="VOC" evidence="1">
    <location>
        <begin position="5"/>
        <end position="119"/>
    </location>
</feature>
<accession>A0A2A4FZ00</accession>
<dbReference type="PROSITE" id="PS51819">
    <property type="entry name" value="VOC"/>
    <property type="match status" value="2"/>
</dbReference>
<sequence length="299" mass="33428">MGISELGYIVVQAADIGKWRSYAEQVVGMQAVDAPGGGLYLKIDRRNHRILVIPGDQDRYVASGWLLRDRAEHDAFRARLEGFGVALTDGTSEESALRKVQGFFYFTDPGGNRHEAGWGPISNFQPFVSPIGSGPFVTGELGLGHTVLPALDIEATLDFWTRIVGFEASDKLLQPITPDLSVQLYFLHCRNPRQHSLALAQMPSEVGCVHIMLEYADFDDVGRALDRQQAHNIPLAMTLGKHVNDDMISFYMMTPGKFILELGWGAPPKQWDEEIFFETTLGSHWGHKWVLQDPDFQLD</sequence>
<dbReference type="Proteomes" id="UP000218934">
    <property type="component" value="Unassembled WGS sequence"/>
</dbReference>
<dbReference type="CDD" id="cd07252">
    <property type="entry name" value="BphC1-RGP6_N_like"/>
    <property type="match status" value="1"/>
</dbReference>
<dbReference type="Gene3D" id="3.10.180.10">
    <property type="entry name" value="2,3-Dihydroxybiphenyl 1,2-Dioxygenase, domain 1"/>
    <property type="match status" value="2"/>
</dbReference>
<name>A0A2A4FZ00_9SPHN</name>
<dbReference type="InterPro" id="IPR037523">
    <property type="entry name" value="VOC_core"/>
</dbReference>
<feature type="domain" description="VOC" evidence="1">
    <location>
        <begin position="142"/>
        <end position="265"/>
    </location>
</feature>
<gene>
    <name evidence="2" type="ORF">COO09_06625</name>
</gene>
<keyword evidence="2" id="KW-0560">Oxidoreductase</keyword>
<dbReference type="GO" id="GO:0051213">
    <property type="term" value="F:dioxygenase activity"/>
    <property type="evidence" value="ECO:0007669"/>
    <property type="project" value="UniProtKB-KW"/>
</dbReference>
<dbReference type="KEGG" id="rdi:CMV14_16840"/>
<dbReference type="SUPFAM" id="SSF54593">
    <property type="entry name" value="Glyoxalase/Bleomycin resistance protein/Dihydroxybiphenyl dioxygenase"/>
    <property type="match status" value="2"/>
</dbReference>
<dbReference type="EMBL" id="NWUF01000005">
    <property type="protein sequence ID" value="PCE42976.1"/>
    <property type="molecule type" value="Genomic_DNA"/>
</dbReference>
<dbReference type="InterPro" id="IPR004360">
    <property type="entry name" value="Glyas_Fos-R_dOase_dom"/>
</dbReference>
<evidence type="ECO:0000259" key="1">
    <source>
        <dbReference type="PROSITE" id="PS51819"/>
    </source>
</evidence>
<dbReference type="OrthoDB" id="9803142at2"/>
<dbReference type="InterPro" id="IPR029068">
    <property type="entry name" value="Glyas_Bleomycin-R_OHBP_Dase"/>
</dbReference>
<proteinExistence type="predicted"/>
<evidence type="ECO:0000313" key="3">
    <source>
        <dbReference type="Proteomes" id="UP000218934"/>
    </source>
</evidence>
<evidence type="ECO:0000313" key="2">
    <source>
        <dbReference type="EMBL" id="PCE42976.1"/>
    </source>
</evidence>
<dbReference type="AlphaFoldDB" id="A0A2A4FZ00"/>
<dbReference type="RefSeq" id="WP_066969021.1">
    <property type="nucleotide sequence ID" value="NZ_CP023449.1"/>
</dbReference>
<reference evidence="2 3" key="1">
    <citation type="submission" date="2017-09" db="EMBL/GenBank/DDBJ databases">
        <title>The Catabolism of 3,6-Dichlorosalicylic acid is Initiated by the Cytochrome P450 Monooxygenase DsmABC in Rhizorhabdus dicambivorans Ndbn-20.</title>
        <authorList>
            <person name="Na L."/>
        </authorList>
    </citation>
    <scope>NUCLEOTIDE SEQUENCE [LARGE SCALE GENOMIC DNA]</scope>
    <source>
        <strain evidence="2 3">Ndbn-20m</strain>
    </source>
</reference>
<protein>
    <submittedName>
        <fullName evidence="2">Biphenyl 2,3-dioxygenase</fullName>
    </submittedName>
</protein>
<keyword evidence="3" id="KW-1185">Reference proteome</keyword>
<comment type="caution">
    <text evidence="2">The sequence shown here is derived from an EMBL/GenBank/DDBJ whole genome shotgun (WGS) entry which is preliminary data.</text>
</comment>
<dbReference type="Pfam" id="PF22632">
    <property type="entry name" value="BphC_D1"/>
    <property type="match status" value="1"/>
</dbReference>
<dbReference type="Pfam" id="PF00903">
    <property type="entry name" value="Glyoxalase"/>
    <property type="match status" value="1"/>
</dbReference>